<dbReference type="Gene3D" id="3.30.450.20">
    <property type="entry name" value="PAS domain"/>
    <property type="match status" value="3"/>
</dbReference>
<dbReference type="SUPFAM" id="SSF55073">
    <property type="entry name" value="Nucleotide cyclase"/>
    <property type="match status" value="2"/>
</dbReference>
<dbReference type="SMART" id="SM00267">
    <property type="entry name" value="GGDEF"/>
    <property type="match status" value="1"/>
</dbReference>
<dbReference type="GO" id="GO:0006355">
    <property type="term" value="P:regulation of DNA-templated transcription"/>
    <property type="evidence" value="ECO:0007669"/>
    <property type="project" value="InterPro"/>
</dbReference>
<dbReference type="AlphaFoldDB" id="A0A926VJN5"/>
<evidence type="ECO:0000259" key="4">
    <source>
        <dbReference type="PROSITE" id="PS50887"/>
    </source>
</evidence>
<protein>
    <submittedName>
        <fullName evidence="5">EAL domain-containing protein</fullName>
    </submittedName>
</protein>
<dbReference type="SMART" id="SM00086">
    <property type="entry name" value="PAC"/>
    <property type="match status" value="3"/>
</dbReference>
<feature type="domain" description="PAS" evidence="1">
    <location>
        <begin position="266"/>
        <end position="338"/>
    </location>
</feature>
<dbReference type="CDD" id="cd00130">
    <property type="entry name" value="PAS"/>
    <property type="match status" value="3"/>
</dbReference>
<dbReference type="Pfam" id="PF00989">
    <property type="entry name" value="PAS"/>
    <property type="match status" value="1"/>
</dbReference>
<feature type="domain" description="PAC" evidence="2">
    <location>
        <begin position="340"/>
        <end position="392"/>
    </location>
</feature>
<dbReference type="PANTHER" id="PTHR44757:SF2">
    <property type="entry name" value="BIOFILM ARCHITECTURE MAINTENANCE PROTEIN MBAA"/>
    <property type="match status" value="1"/>
</dbReference>
<dbReference type="CDD" id="cd01949">
    <property type="entry name" value="GGDEF"/>
    <property type="match status" value="1"/>
</dbReference>
<dbReference type="InterPro" id="IPR000700">
    <property type="entry name" value="PAS-assoc_C"/>
</dbReference>
<evidence type="ECO:0000259" key="2">
    <source>
        <dbReference type="PROSITE" id="PS50113"/>
    </source>
</evidence>
<dbReference type="InterPro" id="IPR043128">
    <property type="entry name" value="Rev_trsase/Diguanyl_cyclase"/>
</dbReference>
<dbReference type="CDD" id="cd01948">
    <property type="entry name" value="EAL"/>
    <property type="match status" value="1"/>
</dbReference>
<dbReference type="PROSITE" id="PS50113">
    <property type="entry name" value="PAC"/>
    <property type="match status" value="3"/>
</dbReference>
<dbReference type="InterPro" id="IPR035919">
    <property type="entry name" value="EAL_sf"/>
</dbReference>
<dbReference type="Pfam" id="PF08447">
    <property type="entry name" value="PAS_3"/>
    <property type="match status" value="1"/>
</dbReference>
<dbReference type="InterPro" id="IPR035965">
    <property type="entry name" value="PAS-like_dom_sf"/>
</dbReference>
<dbReference type="InterPro" id="IPR013655">
    <property type="entry name" value="PAS_fold_3"/>
</dbReference>
<evidence type="ECO:0000313" key="6">
    <source>
        <dbReference type="Proteomes" id="UP000641646"/>
    </source>
</evidence>
<evidence type="ECO:0000313" key="5">
    <source>
        <dbReference type="EMBL" id="MBD2183987.1"/>
    </source>
</evidence>
<dbReference type="InterPro" id="IPR013656">
    <property type="entry name" value="PAS_4"/>
</dbReference>
<dbReference type="InterPro" id="IPR013767">
    <property type="entry name" value="PAS_fold"/>
</dbReference>
<keyword evidence="6" id="KW-1185">Reference proteome</keyword>
<feature type="domain" description="GGDEF" evidence="4">
    <location>
        <begin position="433"/>
        <end position="621"/>
    </location>
</feature>
<dbReference type="RefSeq" id="WP_190469488.1">
    <property type="nucleotide sequence ID" value="NZ_JACJPW010000070.1"/>
</dbReference>
<dbReference type="SMART" id="SM00052">
    <property type="entry name" value="EAL"/>
    <property type="match status" value="1"/>
</dbReference>
<dbReference type="PANTHER" id="PTHR44757">
    <property type="entry name" value="DIGUANYLATE CYCLASE DGCP"/>
    <property type="match status" value="1"/>
</dbReference>
<feature type="domain" description="PAC" evidence="2">
    <location>
        <begin position="89"/>
        <end position="141"/>
    </location>
</feature>
<dbReference type="InterPro" id="IPR052155">
    <property type="entry name" value="Biofilm_reg_signaling"/>
</dbReference>
<dbReference type="InterPro" id="IPR000014">
    <property type="entry name" value="PAS"/>
</dbReference>
<accession>A0A926VJN5</accession>
<dbReference type="InterPro" id="IPR001610">
    <property type="entry name" value="PAC"/>
</dbReference>
<dbReference type="InterPro" id="IPR001633">
    <property type="entry name" value="EAL_dom"/>
</dbReference>
<comment type="caution">
    <text evidence="5">The sequence shown here is derived from an EMBL/GenBank/DDBJ whole genome shotgun (WGS) entry which is preliminary data.</text>
</comment>
<dbReference type="SMART" id="SM00091">
    <property type="entry name" value="PAS"/>
    <property type="match status" value="3"/>
</dbReference>
<gene>
    <name evidence="5" type="ORF">H6G03_23445</name>
</gene>
<dbReference type="FunFam" id="3.30.450.20:FF:000099">
    <property type="entry name" value="Sensory box sensor histidine kinase"/>
    <property type="match status" value="1"/>
</dbReference>
<dbReference type="InterPro" id="IPR000160">
    <property type="entry name" value="GGDEF_dom"/>
</dbReference>
<dbReference type="EMBL" id="JACJPW010000070">
    <property type="protein sequence ID" value="MBD2183987.1"/>
    <property type="molecule type" value="Genomic_DNA"/>
</dbReference>
<evidence type="ECO:0000259" key="3">
    <source>
        <dbReference type="PROSITE" id="PS50883"/>
    </source>
</evidence>
<reference evidence="5" key="2">
    <citation type="submission" date="2020-08" db="EMBL/GenBank/DDBJ databases">
        <authorList>
            <person name="Chen M."/>
            <person name="Teng W."/>
            <person name="Zhao L."/>
            <person name="Hu C."/>
            <person name="Zhou Y."/>
            <person name="Han B."/>
            <person name="Song L."/>
            <person name="Shu W."/>
        </authorList>
    </citation>
    <scope>NUCLEOTIDE SEQUENCE</scope>
    <source>
        <strain evidence="5">FACHB-1375</strain>
    </source>
</reference>
<feature type="domain" description="PAS" evidence="1">
    <location>
        <begin position="138"/>
        <end position="210"/>
    </location>
</feature>
<organism evidence="5 6">
    <name type="scientific">Aerosakkonema funiforme FACHB-1375</name>
    <dbReference type="NCBI Taxonomy" id="2949571"/>
    <lineage>
        <taxon>Bacteria</taxon>
        <taxon>Bacillati</taxon>
        <taxon>Cyanobacteriota</taxon>
        <taxon>Cyanophyceae</taxon>
        <taxon>Oscillatoriophycideae</taxon>
        <taxon>Aerosakkonematales</taxon>
        <taxon>Aerosakkonemataceae</taxon>
        <taxon>Aerosakkonema</taxon>
    </lineage>
</organism>
<dbReference type="PROSITE" id="PS50112">
    <property type="entry name" value="PAS"/>
    <property type="match status" value="2"/>
</dbReference>
<dbReference type="InterPro" id="IPR029787">
    <property type="entry name" value="Nucleotide_cyclase"/>
</dbReference>
<dbReference type="FunFam" id="3.20.20.450:FF:000001">
    <property type="entry name" value="Cyclic di-GMP phosphodiesterase yahA"/>
    <property type="match status" value="1"/>
</dbReference>
<dbReference type="Proteomes" id="UP000641646">
    <property type="component" value="Unassembled WGS sequence"/>
</dbReference>
<dbReference type="NCBIfam" id="TIGR00229">
    <property type="entry name" value="sensory_box"/>
    <property type="match status" value="3"/>
</dbReference>
<dbReference type="Pfam" id="PF00990">
    <property type="entry name" value="GGDEF"/>
    <property type="match status" value="2"/>
</dbReference>
<dbReference type="SUPFAM" id="SSF55785">
    <property type="entry name" value="PYP-like sensor domain (PAS domain)"/>
    <property type="match status" value="3"/>
</dbReference>
<dbReference type="PROSITE" id="PS50887">
    <property type="entry name" value="GGDEF"/>
    <property type="match status" value="1"/>
</dbReference>
<reference evidence="5" key="1">
    <citation type="journal article" date="2015" name="ISME J.">
        <title>Draft Genome Sequence of Streptomyces incarnatus NRRL8089, which Produces the Nucleoside Antibiotic Sinefungin.</title>
        <authorList>
            <person name="Oshima K."/>
            <person name="Hattori M."/>
            <person name="Shimizu H."/>
            <person name="Fukuda K."/>
            <person name="Nemoto M."/>
            <person name="Inagaki K."/>
            <person name="Tamura T."/>
        </authorList>
    </citation>
    <scope>NUCLEOTIDE SEQUENCE</scope>
    <source>
        <strain evidence="5">FACHB-1375</strain>
    </source>
</reference>
<sequence length="886" mass="100434">MSFPNNQEIANSLLCKSITDKRNIEKKPEGLMLVSRDGILLEVNPEFLAIIEAKSVEEVLGKPVINLIYSEDCVAFEKLHQSVCQGKTEKLQFRVLGLCGGLRWLEINSVAWRNFYGDIMGVMNITRDITESKLIRQAQQNLISLIQSSYDFISLATLEGKVTFVNKAGQNLLGIDGDEEVKKTLIFDYLMPEDLVDYQKRIWPKIVQNGSWQGEYRFRHFKTNTPIAIYQNSFAIEDPDTNKPVAIATVSRDITDRKRAEQKRQESERRYQILEKVSPVGIFYTDAEGHCLHVNEQWCEITGLTLAEALGEGWTKAIHPEDRQRVLNQWYREAKENLCFKSEYRFARPDGIVTWVLGQAIAETNPNGKVTGYVATIADISDRKQAEEQLRYYAFYDALTKLPNRALFLERLGNLIARSHKGSRETFSPVSDGKFAVLFLNLNRFQIVKYSLGHLLADRLLIATARRLEECLSNFGCLLVNNLELEKADFPSKSAMENTELRELKEIDRLSHNSKSTFPYNCQEKSQNLNFFVAQVGLDEFAIILTPVEQQEEVTEIANSIYDALQLPFLLDGREVYISASIGIALSSIGYRRPEDFLQAADTAMHACKRVKQACYAIFEPGWHTGAVAQLQMETDLRRAIERRELQVYYQPIVALKSSRISGFEALVRWQHPKRGIISPSEFIPLAEETGLIAAIDRYVLREACRQISVWQQAFPTEVPLTLSVNLSGFQLSQLDLIEQIDRILRETGIYPGSLKLEITESKLAGNMVSEKRMLQQLKDLGIQLSIDDFGTGYSCLARLHQLPIDTLKIDRSFISSLGVDSDSLEIVRTIVTLAHSLGMDAIAEGVETVEQLAQLQALQCEYGQGYFFSKPIASATAWGLLNHFR</sequence>
<dbReference type="Gene3D" id="3.20.20.450">
    <property type="entry name" value="EAL domain"/>
    <property type="match status" value="1"/>
</dbReference>
<evidence type="ECO:0000259" key="1">
    <source>
        <dbReference type="PROSITE" id="PS50112"/>
    </source>
</evidence>
<feature type="domain" description="EAL" evidence="3">
    <location>
        <begin position="630"/>
        <end position="886"/>
    </location>
</feature>
<dbReference type="Gene3D" id="3.30.70.270">
    <property type="match status" value="1"/>
</dbReference>
<feature type="domain" description="PAC" evidence="2">
    <location>
        <begin position="212"/>
        <end position="266"/>
    </location>
</feature>
<proteinExistence type="predicted"/>
<dbReference type="PROSITE" id="PS50883">
    <property type="entry name" value="EAL"/>
    <property type="match status" value="1"/>
</dbReference>
<dbReference type="Pfam" id="PF08448">
    <property type="entry name" value="PAS_4"/>
    <property type="match status" value="1"/>
</dbReference>
<dbReference type="Pfam" id="PF00563">
    <property type="entry name" value="EAL"/>
    <property type="match status" value="1"/>
</dbReference>
<name>A0A926VJN5_9CYAN</name>
<dbReference type="SUPFAM" id="SSF141868">
    <property type="entry name" value="EAL domain-like"/>
    <property type="match status" value="1"/>
</dbReference>